<dbReference type="InterPro" id="IPR045455">
    <property type="entry name" value="NrS-1_pol-like_helicase"/>
</dbReference>
<dbReference type="SUPFAM" id="SSF46785">
    <property type="entry name" value="Winged helix' DNA-binding domain"/>
    <property type="match status" value="1"/>
</dbReference>
<dbReference type="PANTHER" id="PTHR35372:SF2">
    <property type="entry name" value="SF3 HELICASE DOMAIN-CONTAINING PROTEIN"/>
    <property type="match status" value="1"/>
</dbReference>
<keyword evidence="3" id="KW-0347">Helicase</keyword>
<dbReference type="GO" id="GO:0016787">
    <property type="term" value="F:hydrolase activity"/>
    <property type="evidence" value="ECO:0007669"/>
    <property type="project" value="UniProtKB-KW"/>
</dbReference>
<keyword evidence="4" id="KW-0067">ATP-binding</keyword>
<dbReference type="InterPro" id="IPR004968">
    <property type="entry name" value="DNA_primase/NTPase_C"/>
</dbReference>
<evidence type="ECO:0000256" key="5">
    <source>
        <dbReference type="SAM" id="MobiDB-lite"/>
    </source>
</evidence>
<dbReference type="InterPro" id="IPR051620">
    <property type="entry name" value="ORF904-like_C"/>
</dbReference>
<evidence type="ECO:0000256" key="1">
    <source>
        <dbReference type="ARBA" id="ARBA00022741"/>
    </source>
</evidence>
<dbReference type="Gene3D" id="1.10.10.10">
    <property type="entry name" value="Winged helix-like DNA-binding domain superfamily/Winged helix DNA-binding domain"/>
    <property type="match status" value="1"/>
</dbReference>
<evidence type="ECO:0000256" key="2">
    <source>
        <dbReference type="ARBA" id="ARBA00022801"/>
    </source>
</evidence>
<dbReference type="InterPro" id="IPR006500">
    <property type="entry name" value="Helicase_put_C_phage/plasmid"/>
</dbReference>
<proteinExistence type="predicted"/>
<dbReference type="GO" id="GO:0004386">
    <property type="term" value="F:helicase activity"/>
    <property type="evidence" value="ECO:0007669"/>
    <property type="project" value="UniProtKB-KW"/>
</dbReference>
<dbReference type="InterPro" id="IPR027417">
    <property type="entry name" value="P-loop_NTPase"/>
</dbReference>
<accession>A0AAU7CNP9</accession>
<dbReference type="RefSeq" id="WP_406699473.1">
    <property type="nucleotide sequence ID" value="NZ_CP155447.1"/>
</dbReference>
<sequence length="586" mass="65210">MPNDNSREDGASGGGGTLHPPSRNGFNRLSGEMAPPPQDNVVGPLRRMPPPVREGVVRPPLEIANPDNSAVILQLNELIQGAEVVHPDVRDDGAEAGPNALPTIHEANDDPHRLARLFRERQFHHVDGATLVHQGGEFLGWDGSRYKVVPDIKVDLNASIRAEFERINRQAIVDRGAPHIPKVQKFGTRLVNDALQALASITNIPHDQHRPSWLGAAEFPAAEVLACRNALLHLPSLLEERDGLLEEPDGLLEPTPRFFSTHALPYNLDPTAPRPAEWLRFLNQLWPEDPRAIEALQEWFGYCLTSDTSLQKILMIVGPSRSGKGTIARVLRGLIGPDSFVGSTLASLATNFGVEPLIDKMVAVFPDARISGRPDYGMVVERLLSISGEDHLTIDRKHRLAWSGRLPTRLLFLTNELPRLRDSSTALAGRFIILRLTHNFVGREDRGLTDRLLEELPGILLWAIEGWARLNTRGRFDPPPSGDDLTRELANLSSPMRQFLDETCVVETGQWVPVDVLWGLWQQWCQDQGRDFTGDKTSFGRDLRTVVPDLENTSRRDRGRQVRVYLGLRLRSTPRQPGPPAMDPGS</sequence>
<feature type="compositionally biased region" description="Basic and acidic residues" evidence="5">
    <location>
        <begin position="1"/>
        <end position="10"/>
    </location>
</feature>
<dbReference type="InterPro" id="IPR036388">
    <property type="entry name" value="WH-like_DNA-bd_sf"/>
</dbReference>
<gene>
    <name evidence="7" type="ORF">V5E97_11460</name>
</gene>
<dbReference type="InterPro" id="IPR014015">
    <property type="entry name" value="Helicase_SF3_DNA-vir"/>
</dbReference>
<name>A0AAU7CNP9_9BACT</name>
<evidence type="ECO:0000256" key="4">
    <source>
        <dbReference type="ARBA" id="ARBA00022840"/>
    </source>
</evidence>
<evidence type="ECO:0000259" key="6">
    <source>
        <dbReference type="PROSITE" id="PS51206"/>
    </source>
</evidence>
<dbReference type="PANTHER" id="PTHR35372">
    <property type="entry name" value="ATP BINDING PROTEIN-RELATED"/>
    <property type="match status" value="1"/>
</dbReference>
<dbReference type="Gene3D" id="3.40.50.300">
    <property type="entry name" value="P-loop containing nucleotide triphosphate hydrolases"/>
    <property type="match status" value="1"/>
</dbReference>
<dbReference type="AlphaFoldDB" id="A0AAU7CNP9"/>
<dbReference type="Pfam" id="PF03288">
    <property type="entry name" value="Pox_D5"/>
    <property type="match status" value="1"/>
</dbReference>
<dbReference type="Pfam" id="PF19263">
    <property type="entry name" value="DUF5906"/>
    <property type="match status" value="1"/>
</dbReference>
<dbReference type="NCBIfam" id="TIGR01613">
    <property type="entry name" value="primase_Cterm"/>
    <property type="match status" value="1"/>
</dbReference>
<organism evidence="7">
    <name type="scientific">Singulisphaera sp. Ch08</name>
    <dbReference type="NCBI Taxonomy" id="3120278"/>
    <lineage>
        <taxon>Bacteria</taxon>
        <taxon>Pseudomonadati</taxon>
        <taxon>Planctomycetota</taxon>
        <taxon>Planctomycetia</taxon>
        <taxon>Isosphaerales</taxon>
        <taxon>Isosphaeraceae</taxon>
        <taxon>Singulisphaera</taxon>
    </lineage>
</organism>
<dbReference type="PROSITE" id="PS51206">
    <property type="entry name" value="SF3_HELICASE_1"/>
    <property type="match status" value="1"/>
</dbReference>
<keyword evidence="2" id="KW-0378">Hydrolase</keyword>
<reference evidence="7" key="1">
    <citation type="submission" date="2024-05" db="EMBL/GenBank/DDBJ databases">
        <title>Planctomycetes of the genus Singulisphaera possess chitinolytic capabilities.</title>
        <authorList>
            <person name="Ivanova A."/>
        </authorList>
    </citation>
    <scope>NUCLEOTIDE SEQUENCE</scope>
    <source>
        <strain evidence="7">Ch08T</strain>
    </source>
</reference>
<dbReference type="GO" id="GO:0005524">
    <property type="term" value="F:ATP binding"/>
    <property type="evidence" value="ECO:0007669"/>
    <property type="project" value="UniProtKB-KW"/>
</dbReference>
<evidence type="ECO:0000313" key="7">
    <source>
        <dbReference type="EMBL" id="XBH06624.1"/>
    </source>
</evidence>
<dbReference type="EMBL" id="CP155447">
    <property type="protein sequence ID" value="XBH06624.1"/>
    <property type="molecule type" value="Genomic_DNA"/>
</dbReference>
<protein>
    <submittedName>
        <fullName evidence="7">Phage/plasmid primase, P4 family</fullName>
    </submittedName>
</protein>
<dbReference type="InterPro" id="IPR036390">
    <property type="entry name" value="WH_DNA-bd_sf"/>
</dbReference>
<feature type="region of interest" description="Disordered" evidence="5">
    <location>
        <begin position="1"/>
        <end position="45"/>
    </location>
</feature>
<dbReference type="SUPFAM" id="SSF52540">
    <property type="entry name" value="P-loop containing nucleoside triphosphate hydrolases"/>
    <property type="match status" value="1"/>
</dbReference>
<evidence type="ECO:0000256" key="3">
    <source>
        <dbReference type="ARBA" id="ARBA00022806"/>
    </source>
</evidence>
<keyword evidence="1" id="KW-0547">Nucleotide-binding</keyword>
<feature type="domain" description="SF3 helicase" evidence="6">
    <location>
        <begin position="291"/>
        <end position="449"/>
    </location>
</feature>